<keyword evidence="2" id="KW-0472">Membrane</keyword>
<name>A0A507FEH0_9FUNG</name>
<feature type="transmembrane region" description="Helical" evidence="2">
    <location>
        <begin position="193"/>
        <end position="215"/>
    </location>
</feature>
<protein>
    <recommendedName>
        <fullName evidence="5">RING-CH-type domain-containing protein</fullName>
    </recommendedName>
</protein>
<evidence type="ECO:0000313" key="3">
    <source>
        <dbReference type="EMBL" id="TPX74522.1"/>
    </source>
</evidence>
<proteinExistence type="predicted"/>
<keyword evidence="2" id="KW-0812">Transmembrane</keyword>
<reference evidence="3 4" key="1">
    <citation type="journal article" date="2019" name="Sci. Rep.">
        <title>Comparative genomics of chytrid fungi reveal insights into the obligate biotrophic and pathogenic lifestyle of Synchytrium endobioticum.</title>
        <authorList>
            <person name="van de Vossenberg B.T.L.H."/>
            <person name="Warris S."/>
            <person name="Nguyen H.D.T."/>
            <person name="van Gent-Pelzer M.P.E."/>
            <person name="Joly D.L."/>
            <person name="van de Geest H.C."/>
            <person name="Bonants P.J.M."/>
            <person name="Smith D.S."/>
            <person name="Levesque C.A."/>
            <person name="van der Lee T.A.J."/>
        </authorList>
    </citation>
    <scope>NUCLEOTIDE SEQUENCE [LARGE SCALE GENOMIC DNA]</scope>
    <source>
        <strain evidence="3 4">CBS 675.73</strain>
    </source>
</reference>
<evidence type="ECO:0000256" key="1">
    <source>
        <dbReference type="SAM" id="MobiDB-lite"/>
    </source>
</evidence>
<sequence>MIKYFSILQGAIQTSDRSIRRKKSDPSVLEKACSSQHSSQDLADNTECLLSPLPPPGKGRCWCCWEVTETADNPLIRVCRGCKDLDLQWIHQVCVDSYLTALPPSHSTHGQHQVLPDPHREQQPLLGTHPANSNGIRNDRGVVDDEANDQGNHHIEVGLLKSKAFKCTRCGDPYKVVEDPIPRIQVIAGDKNLRASVLVMVVCMAVITACSVSIIQESWGSGKMMIDFQCCHEVVNIRRGQGNAAGARSVLTEELSYGLGREYGAGRYDGQTLKG</sequence>
<gene>
    <name evidence="3" type="ORF">CcCBS67573_g04225</name>
</gene>
<keyword evidence="2" id="KW-1133">Transmembrane helix</keyword>
<organism evidence="3 4">
    <name type="scientific">Chytriomyces confervae</name>
    <dbReference type="NCBI Taxonomy" id="246404"/>
    <lineage>
        <taxon>Eukaryota</taxon>
        <taxon>Fungi</taxon>
        <taxon>Fungi incertae sedis</taxon>
        <taxon>Chytridiomycota</taxon>
        <taxon>Chytridiomycota incertae sedis</taxon>
        <taxon>Chytridiomycetes</taxon>
        <taxon>Chytridiales</taxon>
        <taxon>Chytriomycetaceae</taxon>
        <taxon>Chytriomyces</taxon>
    </lineage>
</organism>
<dbReference type="Proteomes" id="UP000320333">
    <property type="component" value="Unassembled WGS sequence"/>
</dbReference>
<accession>A0A507FEH0</accession>
<keyword evidence="4" id="KW-1185">Reference proteome</keyword>
<evidence type="ECO:0008006" key="5">
    <source>
        <dbReference type="Google" id="ProtNLM"/>
    </source>
</evidence>
<evidence type="ECO:0000313" key="4">
    <source>
        <dbReference type="Proteomes" id="UP000320333"/>
    </source>
</evidence>
<comment type="caution">
    <text evidence="3">The sequence shown here is derived from an EMBL/GenBank/DDBJ whole genome shotgun (WGS) entry which is preliminary data.</text>
</comment>
<feature type="region of interest" description="Disordered" evidence="1">
    <location>
        <begin position="106"/>
        <end position="148"/>
    </location>
</feature>
<dbReference type="EMBL" id="QEAP01000122">
    <property type="protein sequence ID" value="TPX74522.1"/>
    <property type="molecule type" value="Genomic_DNA"/>
</dbReference>
<evidence type="ECO:0000256" key="2">
    <source>
        <dbReference type="SAM" id="Phobius"/>
    </source>
</evidence>
<dbReference type="AlphaFoldDB" id="A0A507FEH0"/>
<dbReference type="OrthoDB" id="2154780at2759"/>